<proteinExistence type="inferred from homology"/>
<keyword evidence="3" id="KW-0456">Lyase</keyword>
<organism evidence="5 6">
    <name type="scientific">Exophiala sideris</name>
    <dbReference type="NCBI Taxonomy" id="1016849"/>
    <lineage>
        <taxon>Eukaryota</taxon>
        <taxon>Fungi</taxon>
        <taxon>Dikarya</taxon>
        <taxon>Ascomycota</taxon>
        <taxon>Pezizomycotina</taxon>
        <taxon>Eurotiomycetes</taxon>
        <taxon>Chaetothyriomycetidae</taxon>
        <taxon>Chaetothyriales</taxon>
        <taxon>Herpotrichiellaceae</taxon>
        <taxon>Exophiala</taxon>
    </lineage>
</organism>
<dbReference type="InterPro" id="IPR050251">
    <property type="entry name" value="HpcH-HpaI_aldolase"/>
</dbReference>
<dbReference type="InterPro" id="IPR015813">
    <property type="entry name" value="Pyrv/PenolPyrv_kinase-like_dom"/>
</dbReference>
<dbReference type="EMBL" id="JAVRRF010000028">
    <property type="protein sequence ID" value="KAK5052883.1"/>
    <property type="molecule type" value="Genomic_DNA"/>
</dbReference>
<protein>
    <recommendedName>
        <fullName evidence="4">HpcH/HpaI aldolase/citrate lyase domain-containing protein</fullName>
    </recommendedName>
</protein>
<comment type="caution">
    <text evidence="5">The sequence shown here is derived from an EMBL/GenBank/DDBJ whole genome shotgun (WGS) entry which is preliminary data.</text>
</comment>
<evidence type="ECO:0000256" key="2">
    <source>
        <dbReference type="ARBA" id="ARBA00022723"/>
    </source>
</evidence>
<evidence type="ECO:0000256" key="3">
    <source>
        <dbReference type="ARBA" id="ARBA00023239"/>
    </source>
</evidence>
<dbReference type="SUPFAM" id="SSF51621">
    <property type="entry name" value="Phosphoenolpyruvate/pyruvate domain"/>
    <property type="match status" value="1"/>
</dbReference>
<dbReference type="Proteomes" id="UP001345691">
    <property type="component" value="Unassembled WGS sequence"/>
</dbReference>
<gene>
    <name evidence="5" type="ORF">LTR69_009709</name>
</gene>
<sequence length="265" mass="28030">MSSIFVKDGKGPKLGCTLGFGTTLSAQLVARAGYDYVLIDMEHNPVSPREAGNLTRAVAAASGGQCQGLIRVPSHGVEWIKWALDCGASGVVIPMVQSADETEAIIQRAVYPPRGQRSFGPALAPFASIDPSDSVQKYLQRASDIAIIPMIESLNAMNELDAICSVAGITTVFIGPVDLRMSMGLRGPDGGEDSYLQALTQAVRTCKHRNIAIGIFAVDARACSKRAADGFDFVLLPGEATLLASAARAQLEDCTKAIRPLNPEL</sequence>
<dbReference type="PANTHER" id="PTHR30502">
    <property type="entry name" value="2-KETO-3-DEOXY-L-RHAMNONATE ALDOLASE"/>
    <property type="match status" value="1"/>
</dbReference>
<evidence type="ECO:0000256" key="1">
    <source>
        <dbReference type="ARBA" id="ARBA00005568"/>
    </source>
</evidence>
<name>A0ABR0IZZ1_9EURO</name>
<dbReference type="Pfam" id="PF03328">
    <property type="entry name" value="HpcH_HpaI"/>
    <property type="match status" value="1"/>
</dbReference>
<feature type="domain" description="HpcH/HpaI aldolase/citrate lyase" evidence="4">
    <location>
        <begin position="26"/>
        <end position="236"/>
    </location>
</feature>
<evidence type="ECO:0000313" key="5">
    <source>
        <dbReference type="EMBL" id="KAK5052883.1"/>
    </source>
</evidence>
<evidence type="ECO:0000259" key="4">
    <source>
        <dbReference type="Pfam" id="PF03328"/>
    </source>
</evidence>
<dbReference type="InterPro" id="IPR005000">
    <property type="entry name" value="Aldolase/citrate-lyase_domain"/>
</dbReference>
<keyword evidence="2" id="KW-0479">Metal-binding</keyword>
<keyword evidence="6" id="KW-1185">Reference proteome</keyword>
<dbReference type="PANTHER" id="PTHR30502:SF0">
    <property type="entry name" value="PHOSPHOENOLPYRUVATE CARBOXYLASE FAMILY PROTEIN"/>
    <property type="match status" value="1"/>
</dbReference>
<evidence type="ECO:0000313" key="6">
    <source>
        <dbReference type="Proteomes" id="UP001345691"/>
    </source>
</evidence>
<comment type="similarity">
    <text evidence="1">Belongs to the HpcH/HpaI aldolase family.</text>
</comment>
<reference evidence="5 6" key="1">
    <citation type="submission" date="2023-08" db="EMBL/GenBank/DDBJ databases">
        <title>Black Yeasts Isolated from many extreme environments.</title>
        <authorList>
            <person name="Coleine C."/>
            <person name="Stajich J.E."/>
            <person name="Selbmann L."/>
        </authorList>
    </citation>
    <scope>NUCLEOTIDE SEQUENCE [LARGE SCALE GENOMIC DNA]</scope>
    <source>
        <strain evidence="5 6">CCFEE 6328</strain>
    </source>
</reference>
<accession>A0ABR0IZZ1</accession>
<dbReference type="Gene3D" id="3.20.20.60">
    <property type="entry name" value="Phosphoenolpyruvate-binding domains"/>
    <property type="match status" value="1"/>
</dbReference>
<dbReference type="InterPro" id="IPR040442">
    <property type="entry name" value="Pyrv_kinase-like_dom_sf"/>
</dbReference>